<evidence type="ECO:0000256" key="2">
    <source>
        <dbReference type="SAM" id="SignalP"/>
    </source>
</evidence>
<name>A0A9W7L7W2_9STRA</name>
<comment type="caution">
    <text evidence="3">The sequence shown here is derived from an EMBL/GenBank/DDBJ whole genome shotgun (WGS) entry which is preliminary data.</text>
</comment>
<evidence type="ECO:0000256" key="1">
    <source>
        <dbReference type="SAM" id="Phobius"/>
    </source>
</evidence>
<proteinExistence type="predicted"/>
<dbReference type="AlphaFoldDB" id="A0A9W7L7W2"/>
<organism evidence="3 4">
    <name type="scientific">Triparma columacea</name>
    <dbReference type="NCBI Taxonomy" id="722753"/>
    <lineage>
        <taxon>Eukaryota</taxon>
        <taxon>Sar</taxon>
        <taxon>Stramenopiles</taxon>
        <taxon>Ochrophyta</taxon>
        <taxon>Bolidophyceae</taxon>
        <taxon>Parmales</taxon>
        <taxon>Triparmaceae</taxon>
        <taxon>Triparma</taxon>
    </lineage>
</organism>
<keyword evidence="1" id="KW-1133">Transmembrane helix</keyword>
<feature type="signal peptide" evidence="2">
    <location>
        <begin position="1"/>
        <end position="16"/>
    </location>
</feature>
<keyword evidence="2" id="KW-0732">Signal</keyword>
<protein>
    <submittedName>
        <fullName evidence="3">Uncharacterized protein</fullName>
    </submittedName>
</protein>
<dbReference type="OrthoDB" id="10490265at2759"/>
<keyword evidence="1" id="KW-0472">Membrane</keyword>
<feature type="chain" id="PRO_5040951036" evidence="2">
    <location>
        <begin position="17"/>
        <end position="231"/>
    </location>
</feature>
<sequence length="231" mass="25640">MLRNLLLMLLPLLAHGLIASHHTRSTYIYKSNRVSSILTASSRIPENRVIFGTVGLNYRNNSDLDETSKQRNAQRASHVWSRYLWEAIVGVPHQHAGDAGENEALQEHLKWVSKRYKVLHSDESPADLQSAAVSRTADALYVLGRAEESVESNNLESDLLKNSKKEDLDLTPPRPLPLKTHDSKFRKRRIVLPVLLSLSAAGVPCTVALGTVAVAGGLSLPSVWRSLTRRL</sequence>
<gene>
    <name evidence="3" type="ORF">TrCOL_g7343</name>
</gene>
<reference evidence="4" key="1">
    <citation type="journal article" date="2023" name="Commun. Biol.">
        <title>Genome analysis of Parmales, the sister group of diatoms, reveals the evolutionary specialization of diatoms from phago-mixotrophs to photoautotrophs.</title>
        <authorList>
            <person name="Ban H."/>
            <person name="Sato S."/>
            <person name="Yoshikawa S."/>
            <person name="Yamada K."/>
            <person name="Nakamura Y."/>
            <person name="Ichinomiya M."/>
            <person name="Sato N."/>
            <person name="Blanc-Mathieu R."/>
            <person name="Endo H."/>
            <person name="Kuwata A."/>
            <person name="Ogata H."/>
        </authorList>
    </citation>
    <scope>NUCLEOTIDE SEQUENCE [LARGE SCALE GENOMIC DNA]</scope>
</reference>
<accession>A0A9W7L7W2</accession>
<dbReference type="EMBL" id="BRYA01000964">
    <property type="protein sequence ID" value="GMI36626.1"/>
    <property type="molecule type" value="Genomic_DNA"/>
</dbReference>
<evidence type="ECO:0000313" key="3">
    <source>
        <dbReference type="EMBL" id="GMI36626.1"/>
    </source>
</evidence>
<keyword evidence="4" id="KW-1185">Reference proteome</keyword>
<feature type="transmembrane region" description="Helical" evidence="1">
    <location>
        <begin position="190"/>
        <end position="220"/>
    </location>
</feature>
<evidence type="ECO:0000313" key="4">
    <source>
        <dbReference type="Proteomes" id="UP001165065"/>
    </source>
</evidence>
<dbReference type="Proteomes" id="UP001165065">
    <property type="component" value="Unassembled WGS sequence"/>
</dbReference>
<keyword evidence="1" id="KW-0812">Transmembrane</keyword>